<reference evidence="2 3" key="1">
    <citation type="journal article" date="2018" name="Cell">
        <title>The Chara Genome: Secondary Complexity and Implications for Plant Terrestrialization.</title>
        <authorList>
            <person name="Nishiyama T."/>
            <person name="Sakayama H."/>
            <person name="Vries J.D."/>
            <person name="Buschmann H."/>
            <person name="Saint-Marcoux D."/>
            <person name="Ullrich K.K."/>
            <person name="Haas F.B."/>
            <person name="Vanderstraeten L."/>
            <person name="Becker D."/>
            <person name="Lang D."/>
            <person name="Vosolsobe S."/>
            <person name="Rombauts S."/>
            <person name="Wilhelmsson P.K.I."/>
            <person name="Janitza P."/>
            <person name="Kern R."/>
            <person name="Heyl A."/>
            <person name="Rumpler F."/>
            <person name="Villalobos L.I.A.C."/>
            <person name="Clay J.M."/>
            <person name="Skokan R."/>
            <person name="Toyoda A."/>
            <person name="Suzuki Y."/>
            <person name="Kagoshima H."/>
            <person name="Schijlen E."/>
            <person name="Tajeshwar N."/>
            <person name="Catarino B."/>
            <person name="Hetherington A.J."/>
            <person name="Saltykova A."/>
            <person name="Bonnot C."/>
            <person name="Breuninger H."/>
            <person name="Symeonidi A."/>
            <person name="Radhakrishnan G.V."/>
            <person name="Van Nieuwerburgh F."/>
            <person name="Deforce D."/>
            <person name="Chang C."/>
            <person name="Karol K.G."/>
            <person name="Hedrich R."/>
            <person name="Ulvskov P."/>
            <person name="Glockner G."/>
            <person name="Delwiche C.F."/>
            <person name="Petrasek J."/>
            <person name="Van de Peer Y."/>
            <person name="Friml J."/>
            <person name="Beilby M."/>
            <person name="Dolan L."/>
            <person name="Kohara Y."/>
            <person name="Sugano S."/>
            <person name="Fujiyama A."/>
            <person name="Delaux P.-M."/>
            <person name="Quint M."/>
            <person name="TheiBen G."/>
            <person name="Hagemann M."/>
            <person name="Harholt J."/>
            <person name="Dunand C."/>
            <person name="Zachgo S."/>
            <person name="Langdale J."/>
            <person name="Maumus F."/>
            <person name="Straeten D.V.D."/>
            <person name="Gould S.B."/>
            <person name="Rensing S.A."/>
        </authorList>
    </citation>
    <scope>NUCLEOTIDE SEQUENCE [LARGE SCALE GENOMIC DNA]</scope>
    <source>
        <strain evidence="2 3">S276</strain>
    </source>
</reference>
<gene>
    <name evidence="2" type="ORF">CBR_g12595</name>
</gene>
<accession>A0A388KS25</accession>
<comment type="caution">
    <text evidence="2">The sequence shown here is derived from an EMBL/GenBank/DDBJ whole genome shotgun (WGS) entry which is preliminary data.</text>
</comment>
<keyword evidence="3" id="KW-1185">Reference proteome</keyword>
<dbReference type="Proteomes" id="UP000265515">
    <property type="component" value="Unassembled WGS sequence"/>
</dbReference>
<feature type="compositionally biased region" description="Basic and acidic residues" evidence="1">
    <location>
        <begin position="56"/>
        <end position="67"/>
    </location>
</feature>
<dbReference type="AlphaFoldDB" id="A0A388KS25"/>
<feature type="region of interest" description="Disordered" evidence="1">
    <location>
        <begin position="97"/>
        <end position="116"/>
    </location>
</feature>
<dbReference type="Gramene" id="GBG72875">
    <property type="protein sequence ID" value="GBG72875"/>
    <property type="gene ID" value="CBR_g12595"/>
</dbReference>
<feature type="compositionally biased region" description="Basic and acidic residues" evidence="1">
    <location>
        <begin position="105"/>
        <end position="115"/>
    </location>
</feature>
<proteinExistence type="predicted"/>
<sequence length="341" mass="38696">MKHVRRLTQTEVMRGEVLHDAVQRIGVIEQKNRGLRDVVRDLVVGTKQARQSTSRLEQRNTDLEEGQRRQAMTDLVDEMRTEGQQVSIRQAHVSHGVEPGGVRLDIPRRDSHTEKPLGAMGMTCEEAAVVDNLMLEPDKIERRRKPEAHGLDWVPPSELAVQGDAWREMDGRHGERETVSESRDVIPQQDMRGSTAILPTTLPFTPAPMDDIVHLLSSGSERCDKEVTPERASRMLSIDTVDRVVQDVTIRLERARTQVLPKPKKAKVEGSNTGGMCSWCDRGVHDRVVCPAFQVDLRRQVVQFDGQGLVRDMHGTRLPTRRHGVRRVVYDRLGLKMREDE</sequence>
<name>A0A388KS25_CHABU</name>
<organism evidence="2 3">
    <name type="scientific">Chara braunii</name>
    <name type="common">Braun's stonewort</name>
    <dbReference type="NCBI Taxonomy" id="69332"/>
    <lineage>
        <taxon>Eukaryota</taxon>
        <taxon>Viridiplantae</taxon>
        <taxon>Streptophyta</taxon>
        <taxon>Charophyceae</taxon>
        <taxon>Charales</taxon>
        <taxon>Characeae</taxon>
        <taxon>Chara</taxon>
    </lineage>
</organism>
<protein>
    <submittedName>
        <fullName evidence="2">Uncharacterized protein</fullName>
    </submittedName>
</protein>
<evidence type="ECO:0000313" key="2">
    <source>
        <dbReference type="EMBL" id="GBG72875.1"/>
    </source>
</evidence>
<evidence type="ECO:0000256" key="1">
    <source>
        <dbReference type="SAM" id="MobiDB-lite"/>
    </source>
</evidence>
<dbReference type="EMBL" id="BFEA01000173">
    <property type="protein sequence ID" value="GBG72875.1"/>
    <property type="molecule type" value="Genomic_DNA"/>
</dbReference>
<feature type="region of interest" description="Disordered" evidence="1">
    <location>
        <begin position="47"/>
        <end position="67"/>
    </location>
</feature>
<evidence type="ECO:0000313" key="3">
    <source>
        <dbReference type="Proteomes" id="UP000265515"/>
    </source>
</evidence>